<accession>A0AAV8Z1K8</accession>
<dbReference type="PANTHER" id="PTHR46060">
    <property type="entry name" value="MARINER MOS1 TRANSPOSASE-LIKE PROTEIN"/>
    <property type="match status" value="1"/>
</dbReference>
<keyword evidence="2" id="KW-0732">Signal</keyword>
<evidence type="ECO:0000313" key="3">
    <source>
        <dbReference type="EMBL" id="KAJ8956944.1"/>
    </source>
</evidence>
<dbReference type="EMBL" id="JAPWTK010000027">
    <property type="protein sequence ID" value="KAJ8956944.1"/>
    <property type="molecule type" value="Genomic_DNA"/>
</dbReference>
<evidence type="ECO:0000313" key="4">
    <source>
        <dbReference type="Proteomes" id="UP001162162"/>
    </source>
</evidence>
<protein>
    <submittedName>
        <fullName evidence="3">Uncharacterized protein</fullName>
    </submittedName>
</protein>
<feature type="region of interest" description="Disordered" evidence="1">
    <location>
        <begin position="117"/>
        <end position="137"/>
    </location>
</feature>
<evidence type="ECO:0000256" key="2">
    <source>
        <dbReference type="SAM" id="SignalP"/>
    </source>
</evidence>
<evidence type="ECO:0000256" key="1">
    <source>
        <dbReference type="SAM" id="MobiDB-lite"/>
    </source>
</evidence>
<organism evidence="3 4">
    <name type="scientific">Aromia moschata</name>
    <dbReference type="NCBI Taxonomy" id="1265417"/>
    <lineage>
        <taxon>Eukaryota</taxon>
        <taxon>Metazoa</taxon>
        <taxon>Ecdysozoa</taxon>
        <taxon>Arthropoda</taxon>
        <taxon>Hexapoda</taxon>
        <taxon>Insecta</taxon>
        <taxon>Pterygota</taxon>
        <taxon>Neoptera</taxon>
        <taxon>Endopterygota</taxon>
        <taxon>Coleoptera</taxon>
        <taxon>Polyphaga</taxon>
        <taxon>Cucujiformia</taxon>
        <taxon>Chrysomeloidea</taxon>
        <taxon>Cerambycidae</taxon>
        <taxon>Cerambycinae</taxon>
        <taxon>Callichromatini</taxon>
        <taxon>Aromia</taxon>
    </lineage>
</organism>
<name>A0AAV8Z1K8_9CUCU</name>
<keyword evidence="4" id="KW-1185">Reference proteome</keyword>
<feature type="chain" id="PRO_5043485403" evidence="2">
    <location>
        <begin position="18"/>
        <end position="273"/>
    </location>
</feature>
<reference evidence="3" key="1">
    <citation type="journal article" date="2023" name="Insect Mol. Biol.">
        <title>Genome sequencing provides insights into the evolution of gene families encoding plant cell wall-degrading enzymes in longhorned beetles.</title>
        <authorList>
            <person name="Shin N.R."/>
            <person name="Okamura Y."/>
            <person name="Kirsch R."/>
            <person name="Pauchet Y."/>
        </authorList>
    </citation>
    <scope>NUCLEOTIDE SEQUENCE</scope>
    <source>
        <strain evidence="3">AMC_N1</strain>
    </source>
</reference>
<dbReference type="AlphaFoldDB" id="A0AAV8Z1K8"/>
<sequence>MKFLAIFAAVFFGTTLAQVEVGEEIIETLLTEIVKDLEIDIPQQVVELLKSYPDRKIRDIADEYVVATLNDLIDKVFENIKEQVENSTTNSLSLPNLSLKKLMQCLSRTQIFERFRERRETTGDDQRHGRPSTSKTDENIEKIGKLIREDHRLSIRGLAEISGIDKECVRQILHESFNMRKVCAKLVPKLLTPEQKESRTNICAVILNNTDTDPGLLDTISGGTVKLSNGLLEDIFFLKRNGDAELEYNFDENVLKLTLPIQLDDVKMHNCDL</sequence>
<gene>
    <name evidence="3" type="ORF">NQ318_014363</name>
</gene>
<feature type="signal peptide" evidence="2">
    <location>
        <begin position="1"/>
        <end position="17"/>
    </location>
</feature>
<comment type="caution">
    <text evidence="3">The sequence shown here is derived from an EMBL/GenBank/DDBJ whole genome shotgun (WGS) entry which is preliminary data.</text>
</comment>
<proteinExistence type="predicted"/>
<dbReference type="InterPro" id="IPR052709">
    <property type="entry name" value="Transposase-MT_Hybrid"/>
</dbReference>
<feature type="compositionally biased region" description="Basic and acidic residues" evidence="1">
    <location>
        <begin position="117"/>
        <end position="128"/>
    </location>
</feature>
<dbReference type="PANTHER" id="PTHR46060:SF1">
    <property type="entry name" value="MARINER MOS1 TRANSPOSASE-LIKE PROTEIN"/>
    <property type="match status" value="1"/>
</dbReference>
<dbReference type="Proteomes" id="UP001162162">
    <property type="component" value="Unassembled WGS sequence"/>
</dbReference>